<keyword evidence="2" id="KW-1185">Reference proteome</keyword>
<evidence type="ECO:0000313" key="2">
    <source>
        <dbReference type="Proteomes" id="UP000653305"/>
    </source>
</evidence>
<proteinExistence type="predicted"/>
<reference evidence="1" key="1">
    <citation type="submission" date="2020-07" db="EMBL/GenBank/DDBJ databases">
        <title>Ethylene signaling mediates host invasion by parasitic plants.</title>
        <authorList>
            <person name="Yoshida S."/>
        </authorList>
    </citation>
    <scope>NUCLEOTIDE SEQUENCE</scope>
    <source>
        <strain evidence="1">Okayama</strain>
    </source>
</reference>
<comment type="caution">
    <text evidence="1">The sequence shown here is derived from an EMBL/GenBank/DDBJ whole genome shotgun (WGS) entry which is preliminary data.</text>
</comment>
<name>A0A830BII7_9LAMI</name>
<sequence length="176" mass="20367">MKIYEEPRKAREVPNFFSKFKLTASLTSVSKAVDNWSRDCHERSIVLTSPSSEQINLTRTMLMEREENPCCCGLYSNKYWRHYIEDVKSLNLSSMDGSVEIIHKSPKNTTNVVSSSTEQNQIRRPKIYSSAVINVDLLQQFCNILVQNLHPISSNYAKVCSKKEYSIIFLILFIQY</sequence>
<accession>A0A830BII7</accession>
<gene>
    <name evidence="1" type="ORF">PHJA_000330400</name>
</gene>
<dbReference type="Proteomes" id="UP000653305">
    <property type="component" value="Unassembled WGS sequence"/>
</dbReference>
<dbReference type="AlphaFoldDB" id="A0A830BII7"/>
<dbReference type="EMBL" id="BMAC01000035">
    <property type="protein sequence ID" value="GFP81871.1"/>
    <property type="molecule type" value="Genomic_DNA"/>
</dbReference>
<protein>
    <submittedName>
        <fullName evidence="1">Uncharacterized protein</fullName>
    </submittedName>
</protein>
<organism evidence="1 2">
    <name type="scientific">Phtheirospermum japonicum</name>
    <dbReference type="NCBI Taxonomy" id="374723"/>
    <lineage>
        <taxon>Eukaryota</taxon>
        <taxon>Viridiplantae</taxon>
        <taxon>Streptophyta</taxon>
        <taxon>Embryophyta</taxon>
        <taxon>Tracheophyta</taxon>
        <taxon>Spermatophyta</taxon>
        <taxon>Magnoliopsida</taxon>
        <taxon>eudicotyledons</taxon>
        <taxon>Gunneridae</taxon>
        <taxon>Pentapetalae</taxon>
        <taxon>asterids</taxon>
        <taxon>lamiids</taxon>
        <taxon>Lamiales</taxon>
        <taxon>Orobanchaceae</taxon>
        <taxon>Orobanchaceae incertae sedis</taxon>
        <taxon>Phtheirospermum</taxon>
    </lineage>
</organism>
<evidence type="ECO:0000313" key="1">
    <source>
        <dbReference type="EMBL" id="GFP81871.1"/>
    </source>
</evidence>
<dbReference type="OrthoDB" id="1901752at2759"/>